<evidence type="ECO:0000256" key="5">
    <source>
        <dbReference type="ARBA" id="ARBA00012927"/>
    </source>
</evidence>
<evidence type="ECO:0000256" key="7">
    <source>
        <dbReference type="ARBA" id="ARBA00023211"/>
    </source>
</evidence>
<comment type="pathway">
    <text evidence="3 9">Carbohydrate metabolism; pentose and glucuronate interconversion.</text>
</comment>
<dbReference type="RefSeq" id="WP_097805327.1">
    <property type="nucleotide sequence ID" value="NZ_CBDIHF020000003.1"/>
</dbReference>
<evidence type="ECO:0000256" key="8">
    <source>
        <dbReference type="ARBA" id="ARBA00023239"/>
    </source>
</evidence>
<dbReference type="OrthoDB" id="9780250at2"/>
<keyword evidence="6 9" id="KW-0408">Iron</keyword>
<comment type="catalytic activity">
    <reaction evidence="1 9">
        <text>D-mannonate = 2-dehydro-3-deoxy-D-gluconate + H2O</text>
        <dbReference type="Rhea" id="RHEA:20097"/>
        <dbReference type="ChEBI" id="CHEBI:15377"/>
        <dbReference type="ChEBI" id="CHEBI:17767"/>
        <dbReference type="ChEBI" id="CHEBI:57990"/>
        <dbReference type="EC" id="4.2.1.8"/>
    </reaction>
</comment>
<dbReference type="AlphaFoldDB" id="A0A238KNU5"/>
<sequence length="399" mass="43950">MKETWRWFGPNDMVSVQEIEQAGASGVVSALHHIDNGAVWTREEIAKRKAEIETRLDGTPSGLTWDVVESLPVSEDIKTQTGDWRAHLETYKTSLKNLAAAGIEVVCYNFMPVLDWSRTDLDWELADGATCMRFDLIDFAVFDLCILQRSGAKDDLPAAVQAQAKARFATLTETQKQALTQNVVQGLPGANQQLTLDDLRGYLARYNDMGAEQLKSHQYAFLAEVVPLAESLGMRLCCHPDDPPFPLLGLPRIMSTEQDYLELVQAVDSPANGITLCSGSLGARADNDLPGMMRRLGKHVHFVHLRNVHRDSSAVPTSFHEAAHLTGSTDMVALIAAIVEEEARRKDAGEKVCQIPMRPDHGHKIADDFKRPVQPGYPYIGRLRGLAEIRGVAAALTSA</sequence>
<keyword evidence="8 9" id="KW-0456">Lyase</keyword>
<accession>A0A238KNU5</accession>
<dbReference type="GO" id="GO:0008927">
    <property type="term" value="F:mannonate dehydratase activity"/>
    <property type="evidence" value="ECO:0007669"/>
    <property type="project" value="UniProtKB-UniRule"/>
</dbReference>
<dbReference type="GO" id="GO:0042840">
    <property type="term" value="P:D-glucuronate catabolic process"/>
    <property type="evidence" value="ECO:0007669"/>
    <property type="project" value="TreeGrafter"/>
</dbReference>
<name>A0A238KNU5_9RHOB</name>
<dbReference type="EC" id="4.2.1.8" evidence="5 9"/>
<dbReference type="InterPro" id="IPR004628">
    <property type="entry name" value="Man_deHydtase"/>
</dbReference>
<dbReference type="GO" id="GO:0008198">
    <property type="term" value="F:ferrous iron binding"/>
    <property type="evidence" value="ECO:0007669"/>
    <property type="project" value="TreeGrafter"/>
</dbReference>
<evidence type="ECO:0000313" key="11">
    <source>
        <dbReference type="Proteomes" id="UP000220836"/>
    </source>
</evidence>
<protein>
    <recommendedName>
        <fullName evidence="5 9">Mannonate dehydratase</fullName>
        <ecNumber evidence="5 9">4.2.1.8</ecNumber>
    </recommendedName>
    <alternativeName>
        <fullName evidence="9">D-mannonate hydro-lyase</fullName>
    </alternativeName>
</protein>
<comment type="function">
    <text evidence="2 9">Catalyzes the dehydration of D-mannonate.</text>
</comment>
<evidence type="ECO:0000256" key="9">
    <source>
        <dbReference type="HAMAP-Rule" id="MF_00106"/>
    </source>
</evidence>
<organism evidence="10 11">
    <name type="scientific">Pelagimonas varians</name>
    <dbReference type="NCBI Taxonomy" id="696760"/>
    <lineage>
        <taxon>Bacteria</taxon>
        <taxon>Pseudomonadati</taxon>
        <taxon>Pseudomonadota</taxon>
        <taxon>Alphaproteobacteria</taxon>
        <taxon>Rhodobacterales</taxon>
        <taxon>Roseobacteraceae</taxon>
        <taxon>Pelagimonas</taxon>
    </lineage>
</organism>
<evidence type="ECO:0000256" key="1">
    <source>
        <dbReference type="ARBA" id="ARBA00001794"/>
    </source>
</evidence>
<evidence type="ECO:0000313" key="10">
    <source>
        <dbReference type="EMBL" id="SMX44351.1"/>
    </source>
</evidence>
<comment type="cofactor">
    <cofactor evidence="9">
        <name>Fe(2+)</name>
        <dbReference type="ChEBI" id="CHEBI:29033"/>
    </cofactor>
    <cofactor evidence="9">
        <name>Mn(2+)</name>
        <dbReference type="ChEBI" id="CHEBI:29035"/>
    </cofactor>
</comment>
<dbReference type="Proteomes" id="UP000220836">
    <property type="component" value="Unassembled WGS sequence"/>
</dbReference>
<dbReference type="EMBL" id="FXYH01000010">
    <property type="protein sequence ID" value="SMX44351.1"/>
    <property type="molecule type" value="Genomic_DNA"/>
</dbReference>
<evidence type="ECO:0000256" key="6">
    <source>
        <dbReference type="ARBA" id="ARBA00023004"/>
    </source>
</evidence>
<evidence type="ECO:0000256" key="4">
    <source>
        <dbReference type="ARBA" id="ARBA00007389"/>
    </source>
</evidence>
<proteinExistence type="inferred from homology"/>
<dbReference type="Pfam" id="PF03786">
    <property type="entry name" value="UxuA"/>
    <property type="match status" value="1"/>
</dbReference>
<dbReference type="InterPro" id="IPR036237">
    <property type="entry name" value="Xyl_isomerase-like_sf"/>
</dbReference>
<dbReference type="PANTHER" id="PTHR30387">
    <property type="entry name" value="MANNONATE DEHYDRATASE"/>
    <property type="match status" value="1"/>
</dbReference>
<evidence type="ECO:0000256" key="3">
    <source>
        <dbReference type="ARBA" id="ARBA00004892"/>
    </source>
</evidence>
<dbReference type="NCBIfam" id="TIGR00695">
    <property type="entry name" value="uxuA"/>
    <property type="match status" value="1"/>
</dbReference>
<gene>
    <name evidence="9 10" type="primary">uxuA</name>
    <name evidence="10" type="ORF">PEV8663_02851</name>
</gene>
<dbReference type="PIRSF" id="PIRSF016049">
    <property type="entry name" value="Man_dehyd"/>
    <property type="match status" value="1"/>
</dbReference>
<dbReference type="HAMAP" id="MF_00106">
    <property type="entry name" value="UxuA"/>
    <property type="match status" value="1"/>
</dbReference>
<reference evidence="10 11" key="1">
    <citation type="submission" date="2017-05" db="EMBL/GenBank/DDBJ databases">
        <authorList>
            <person name="Song R."/>
            <person name="Chenine A.L."/>
            <person name="Ruprecht R.M."/>
        </authorList>
    </citation>
    <scope>NUCLEOTIDE SEQUENCE [LARGE SCALE GENOMIC DNA]</scope>
    <source>
        <strain evidence="10 11">CECT 8663</strain>
    </source>
</reference>
<dbReference type="SUPFAM" id="SSF51658">
    <property type="entry name" value="Xylose isomerase-like"/>
    <property type="match status" value="1"/>
</dbReference>
<dbReference type="NCBIfam" id="NF003027">
    <property type="entry name" value="PRK03906.1"/>
    <property type="match status" value="1"/>
</dbReference>
<dbReference type="UniPathway" id="UPA00246"/>
<dbReference type="Gene3D" id="3.20.20.150">
    <property type="entry name" value="Divalent-metal-dependent TIM barrel enzymes"/>
    <property type="match status" value="1"/>
</dbReference>
<keyword evidence="11" id="KW-1185">Reference proteome</keyword>
<evidence type="ECO:0000256" key="2">
    <source>
        <dbReference type="ARBA" id="ARBA00002713"/>
    </source>
</evidence>
<dbReference type="PANTHER" id="PTHR30387:SF2">
    <property type="entry name" value="MANNONATE DEHYDRATASE"/>
    <property type="match status" value="1"/>
</dbReference>
<keyword evidence="7 9" id="KW-0464">Manganese</keyword>
<comment type="similarity">
    <text evidence="4 9">Belongs to the mannonate dehydratase family.</text>
</comment>
<dbReference type="GO" id="GO:0030145">
    <property type="term" value="F:manganese ion binding"/>
    <property type="evidence" value="ECO:0007669"/>
    <property type="project" value="TreeGrafter"/>
</dbReference>